<evidence type="ECO:0000259" key="7">
    <source>
        <dbReference type="Pfam" id="PF06271"/>
    </source>
</evidence>
<evidence type="ECO:0000313" key="8">
    <source>
        <dbReference type="EMBL" id="NKF23290.1"/>
    </source>
</evidence>
<dbReference type="AlphaFoldDB" id="A0A969WBY0"/>
<proteinExistence type="predicted"/>
<name>A0A969WBY0_9GAMM</name>
<organism evidence="8 9">
    <name type="scientific">Solimonas marina</name>
    <dbReference type="NCBI Taxonomy" id="2714601"/>
    <lineage>
        <taxon>Bacteria</taxon>
        <taxon>Pseudomonadati</taxon>
        <taxon>Pseudomonadota</taxon>
        <taxon>Gammaproteobacteria</taxon>
        <taxon>Nevskiales</taxon>
        <taxon>Nevskiaceae</taxon>
        <taxon>Solimonas</taxon>
    </lineage>
</organism>
<evidence type="ECO:0000256" key="4">
    <source>
        <dbReference type="ARBA" id="ARBA00022989"/>
    </source>
</evidence>
<dbReference type="Proteomes" id="UP000653472">
    <property type="component" value="Unassembled WGS sequence"/>
</dbReference>
<keyword evidence="9" id="KW-1185">Reference proteome</keyword>
<dbReference type="EMBL" id="JAAVXB010000007">
    <property type="protein sequence ID" value="NKF23290.1"/>
    <property type="molecule type" value="Genomic_DNA"/>
</dbReference>
<keyword evidence="5 6" id="KW-0472">Membrane</keyword>
<evidence type="ECO:0000313" key="9">
    <source>
        <dbReference type="Proteomes" id="UP000653472"/>
    </source>
</evidence>
<dbReference type="RefSeq" id="WP_168148614.1">
    <property type="nucleotide sequence ID" value="NZ_JAAVXB010000007.1"/>
</dbReference>
<comment type="caution">
    <text evidence="8">The sequence shown here is derived from an EMBL/GenBank/DDBJ whole genome shotgun (WGS) entry which is preliminary data.</text>
</comment>
<dbReference type="PANTHER" id="PTHR36115:SF10">
    <property type="entry name" value="RDD DOMAIN-CONTAINING PROTEIN"/>
    <property type="match status" value="1"/>
</dbReference>
<feature type="transmembrane region" description="Helical" evidence="6">
    <location>
        <begin position="130"/>
        <end position="148"/>
    </location>
</feature>
<feature type="transmembrane region" description="Helical" evidence="6">
    <location>
        <begin position="12"/>
        <end position="31"/>
    </location>
</feature>
<accession>A0A969WBY0</accession>
<reference evidence="8" key="1">
    <citation type="submission" date="2020-03" db="EMBL/GenBank/DDBJ databases">
        <title>Solimonas marina sp. nov., isolated from deep seawater of the Pacific Ocean.</title>
        <authorList>
            <person name="Liu X."/>
            <person name="Lai Q."/>
            <person name="Sun F."/>
            <person name="Gai Y."/>
            <person name="Li G."/>
            <person name="Shao Z."/>
        </authorList>
    </citation>
    <scope>NUCLEOTIDE SEQUENCE</scope>
    <source>
        <strain evidence="8">C16B3</strain>
    </source>
</reference>
<evidence type="ECO:0000256" key="1">
    <source>
        <dbReference type="ARBA" id="ARBA00004651"/>
    </source>
</evidence>
<keyword evidence="4 6" id="KW-1133">Transmembrane helix</keyword>
<evidence type="ECO:0000256" key="3">
    <source>
        <dbReference type="ARBA" id="ARBA00022692"/>
    </source>
</evidence>
<dbReference type="InterPro" id="IPR051791">
    <property type="entry name" value="Pra-immunoreactive"/>
</dbReference>
<dbReference type="GO" id="GO:0005886">
    <property type="term" value="C:plasma membrane"/>
    <property type="evidence" value="ECO:0007669"/>
    <property type="project" value="UniProtKB-SubCell"/>
</dbReference>
<evidence type="ECO:0000256" key="6">
    <source>
        <dbReference type="SAM" id="Phobius"/>
    </source>
</evidence>
<keyword evidence="3 6" id="KW-0812">Transmembrane</keyword>
<dbReference type="Pfam" id="PF06271">
    <property type="entry name" value="RDD"/>
    <property type="match status" value="1"/>
</dbReference>
<sequence length="182" mass="20111">MTSSDAYLPAPLWRRLAAAVYDGLLLLALWMVAVMADTAVRAAAGLPPHPLLLRVVLFSLGMLFFGWFWRRGGQTLGMRAWRLRLQADDERRPLDWLRAAIRYAVMLLIWTLALTPMLARLPVLRSEPHADLATGVAVVVIIGVLLAARLDARRRLPHDWLSGSRPVLIAAPAGAAGHRTVD</sequence>
<gene>
    <name evidence="8" type="ORF">G7Y82_13295</name>
</gene>
<feature type="domain" description="RDD" evidence="7">
    <location>
        <begin position="10"/>
        <end position="163"/>
    </location>
</feature>
<comment type="subcellular location">
    <subcellularLocation>
        <location evidence="1">Cell membrane</location>
        <topology evidence="1">Multi-pass membrane protein</topology>
    </subcellularLocation>
</comment>
<feature type="transmembrane region" description="Helical" evidence="6">
    <location>
        <begin position="51"/>
        <end position="69"/>
    </location>
</feature>
<dbReference type="PANTHER" id="PTHR36115">
    <property type="entry name" value="PROLINE-RICH ANTIGEN HOMOLOG-RELATED"/>
    <property type="match status" value="1"/>
</dbReference>
<dbReference type="InterPro" id="IPR010432">
    <property type="entry name" value="RDD"/>
</dbReference>
<keyword evidence="2" id="KW-1003">Cell membrane</keyword>
<feature type="transmembrane region" description="Helical" evidence="6">
    <location>
        <begin position="100"/>
        <end position="118"/>
    </location>
</feature>
<evidence type="ECO:0000256" key="5">
    <source>
        <dbReference type="ARBA" id="ARBA00023136"/>
    </source>
</evidence>
<protein>
    <submittedName>
        <fullName evidence="8">RDD family protein</fullName>
    </submittedName>
</protein>
<evidence type="ECO:0000256" key="2">
    <source>
        <dbReference type="ARBA" id="ARBA00022475"/>
    </source>
</evidence>